<evidence type="ECO:0000313" key="3">
    <source>
        <dbReference type="Proteomes" id="UP000305417"/>
    </source>
</evidence>
<dbReference type="EMBL" id="VBUC01000011">
    <property type="protein sequence ID" value="TLS99230.1"/>
    <property type="molecule type" value="Genomic_DNA"/>
</dbReference>
<keyword evidence="3" id="KW-1185">Reference proteome</keyword>
<dbReference type="AlphaFoldDB" id="A0A5J6RHY9"/>
<organism evidence="1 4">
    <name type="scientific">Aliarcobacter cibarius</name>
    <dbReference type="NCBI Taxonomy" id="255507"/>
    <lineage>
        <taxon>Bacteria</taxon>
        <taxon>Pseudomonadati</taxon>
        <taxon>Campylobacterota</taxon>
        <taxon>Epsilonproteobacteria</taxon>
        <taxon>Campylobacterales</taxon>
        <taxon>Arcobacteraceae</taxon>
        <taxon>Aliarcobacter</taxon>
    </lineage>
</organism>
<reference evidence="1 4" key="2">
    <citation type="submission" date="2020-05" db="EMBL/GenBank/DDBJ databases">
        <title>Complete genome sequencing of Campylobacter and Arcobacter type strains.</title>
        <authorList>
            <person name="Miller W.G."/>
            <person name="Yee E."/>
        </authorList>
    </citation>
    <scope>NUCLEOTIDE SEQUENCE [LARGE SCALE GENOMIC DNA]</scope>
    <source>
        <strain evidence="1 4">LMG 21996</strain>
    </source>
</reference>
<evidence type="ECO:0000313" key="1">
    <source>
        <dbReference type="EMBL" id="QKJ27522.1"/>
    </source>
</evidence>
<dbReference type="STRING" id="1442598.GCA_000522465_01998"/>
<proteinExistence type="predicted"/>
<dbReference type="RefSeq" id="WP_024776066.1">
    <property type="nucleotide sequence ID" value="NZ_CP043857.1"/>
</dbReference>
<accession>A0A5J6RHY9</accession>
<evidence type="ECO:0000313" key="2">
    <source>
        <dbReference type="EMBL" id="TLS99230.1"/>
    </source>
</evidence>
<dbReference type="KEGG" id="acib:ACBT_1622"/>
<name>A0A5J6RHY9_9BACT</name>
<gene>
    <name evidence="1" type="ORF">ACBT_1622</name>
    <name evidence="2" type="ORF">FE247_05845</name>
</gene>
<reference evidence="2 3" key="1">
    <citation type="submission" date="2019-05" db="EMBL/GenBank/DDBJ databases">
        <title>Arcobacter cibarius and Arcobacter thereius providing challenges in identification an antibiotic susceptibility and Quinolone resistance.</title>
        <authorList>
            <person name="Busch A."/>
            <person name="Hanel I."/>
            <person name="Hotzel H."/>
            <person name="Tomaso H."/>
        </authorList>
    </citation>
    <scope>NUCLEOTIDE SEQUENCE [LARGE SCALE GENOMIC DNA]</scope>
    <source>
        <strain evidence="2 3">16CS0831-2</strain>
    </source>
</reference>
<evidence type="ECO:0000313" key="4">
    <source>
        <dbReference type="Proteomes" id="UP000509513"/>
    </source>
</evidence>
<dbReference type="Proteomes" id="UP000305417">
    <property type="component" value="Unassembled WGS sequence"/>
</dbReference>
<sequence length="118" mass="13905">MVLGDCPYCDDGKIEVRKKEVRGKKVELYACSNANWKTEDGEFFELTIDSKCDFKIWQNALSRYGHYLKHAEVKELLLGNEVEIKLKTQKRFGLKNTDRKDYYKNIVLNRDYGVEVLF</sequence>
<dbReference type="Proteomes" id="UP000509513">
    <property type="component" value="Chromosome"/>
</dbReference>
<protein>
    <submittedName>
        <fullName evidence="1">Uncharacterized protein</fullName>
    </submittedName>
</protein>
<dbReference type="OrthoDB" id="5339567at2"/>
<dbReference type="EMBL" id="CP054051">
    <property type="protein sequence ID" value="QKJ27522.1"/>
    <property type="molecule type" value="Genomic_DNA"/>
</dbReference>